<name>A0A4S9A2N0_AURPU</name>
<reference evidence="3 4" key="1">
    <citation type="submission" date="2018-10" db="EMBL/GenBank/DDBJ databases">
        <title>Fifty Aureobasidium pullulans genomes reveal a recombining polyextremotolerant generalist.</title>
        <authorList>
            <person name="Gostincar C."/>
            <person name="Turk M."/>
            <person name="Zajc J."/>
            <person name="Gunde-Cimerman N."/>
        </authorList>
    </citation>
    <scope>NUCLEOTIDE SEQUENCE [LARGE SCALE GENOMIC DNA]</scope>
    <source>
        <strain evidence="3 4">EXF-10659</strain>
    </source>
</reference>
<dbReference type="AlphaFoldDB" id="A0A4S9A2N0"/>
<evidence type="ECO:0000313" key="4">
    <source>
        <dbReference type="Proteomes" id="UP000308802"/>
    </source>
</evidence>
<feature type="region of interest" description="Disordered" evidence="1">
    <location>
        <begin position="1"/>
        <end position="23"/>
    </location>
</feature>
<dbReference type="Proteomes" id="UP000308802">
    <property type="component" value="Unassembled WGS sequence"/>
</dbReference>
<dbReference type="EMBL" id="QZAO01000184">
    <property type="protein sequence ID" value="THW73220.1"/>
    <property type="molecule type" value="Genomic_DNA"/>
</dbReference>
<comment type="caution">
    <text evidence="3">The sequence shown here is derived from an EMBL/GenBank/DDBJ whole genome shotgun (WGS) entry which is preliminary data.</text>
</comment>
<proteinExistence type="predicted"/>
<accession>A0A4S9A2N0</accession>
<feature type="domain" description="SMP-30/Gluconolactonase/LRE-like region" evidence="2">
    <location>
        <begin position="21"/>
        <end position="182"/>
    </location>
</feature>
<dbReference type="InterPro" id="IPR011042">
    <property type="entry name" value="6-blade_b-propeller_TolB-like"/>
</dbReference>
<gene>
    <name evidence="3" type="ORF">D6D19_05847</name>
</gene>
<dbReference type="Pfam" id="PF08450">
    <property type="entry name" value="SGL"/>
    <property type="match status" value="1"/>
</dbReference>
<dbReference type="InterPro" id="IPR013658">
    <property type="entry name" value="SGL"/>
</dbReference>
<evidence type="ECO:0000313" key="3">
    <source>
        <dbReference type="EMBL" id="THW73220.1"/>
    </source>
</evidence>
<evidence type="ECO:0000256" key="1">
    <source>
        <dbReference type="SAM" id="MobiDB-lite"/>
    </source>
</evidence>
<dbReference type="PANTHER" id="PTHR47064">
    <property type="entry name" value="PUTATIVE (AFU_ORTHOLOGUE AFUA_1G08990)-RELATED"/>
    <property type="match status" value="1"/>
</dbReference>
<sequence length="186" mass="20649">METTRTGGGNNSIGGTEQRPGIRVLDPTTNKTTTLLNNYFGFYFNGLDDLFVDSHGDIWFTDPDYAWNGNRTDTSPQLHAQTYRFPSFPPVNSGWLKIHSVKPNVALFLRIIPNVHSMLYNQTAKHTVYKYDIVDADTAPALINKRPFYYSQEWVPDGVNVAANGFVVAGVGVGMGVDVIDRTSSL</sequence>
<feature type="compositionally biased region" description="Gly residues" evidence="1">
    <location>
        <begin position="1"/>
        <end position="12"/>
    </location>
</feature>
<dbReference type="PANTHER" id="PTHR47064:SF2">
    <property type="entry name" value="SMP-30_GLUCONOLACTONASE_LRE-LIKE REGION DOMAIN-CONTAINING PROTEIN-RELATED"/>
    <property type="match status" value="1"/>
</dbReference>
<dbReference type="SUPFAM" id="SSF63829">
    <property type="entry name" value="Calcium-dependent phosphotriesterase"/>
    <property type="match status" value="1"/>
</dbReference>
<dbReference type="Gene3D" id="2.120.10.30">
    <property type="entry name" value="TolB, C-terminal domain"/>
    <property type="match status" value="1"/>
</dbReference>
<protein>
    <recommendedName>
        <fullName evidence="2">SMP-30/Gluconolactonase/LRE-like region domain-containing protein</fullName>
    </recommendedName>
</protein>
<dbReference type="InterPro" id="IPR052988">
    <property type="entry name" value="Oryzine_lactonohydrolase"/>
</dbReference>
<organism evidence="3 4">
    <name type="scientific">Aureobasidium pullulans</name>
    <name type="common">Black yeast</name>
    <name type="synonym">Pullularia pullulans</name>
    <dbReference type="NCBI Taxonomy" id="5580"/>
    <lineage>
        <taxon>Eukaryota</taxon>
        <taxon>Fungi</taxon>
        <taxon>Dikarya</taxon>
        <taxon>Ascomycota</taxon>
        <taxon>Pezizomycotina</taxon>
        <taxon>Dothideomycetes</taxon>
        <taxon>Dothideomycetidae</taxon>
        <taxon>Dothideales</taxon>
        <taxon>Saccotheciaceae</taxon>
        <taxon>Aureobasidium</taxon>
    </lineage>
</organism>
<feature type="non-terminal residue" evidence="3">
    <location>
        <position position="186"/>
    </location>
</feature>
<evidence type="ECO:0000259" key="2">
    <source>
        <dbReference type="Pfam" id="PF08450"/>
    </source>
</evidence>